<dbReference type="SUPFAM" id="SSF49447">
    <property type="entry name" value="Second domain of Mu2 adaptin subunit (ap50) of ap2 adaptor"/>
    <property type="match status" value="1"/>
</dbReference>
<organism evidence="2 3">
    <name type="scientific">Mikania micrantha</name>
    <name type="common">bitter vine</name>
    <dbReference type="NCBI Taxonomy" id="192012"/>
    <lineage>
        <taxon>Eukaryota</taxon>
        <taxon>Viridiplantae</taxon>
        <taxon>Streptophyta</taxon>
        <taxon>Embryophyta</taxon>
        <taxon>Tracheophyta</taxon>
        <taxon>Spermatophyta</taxon>
        <taxon>Magnoliopsida</taxon>
        <taxon>eudicotyledons</taxon>
        <taxon>Gunneridae</taxon>
        <taxon>Pentapetalae</taxon>
        <taxon>asterids</taxon>
        <taxon>campanulids</taxon>
        <taxon>Asterales</taxon>
        <taxon>Asteraceae</taxon>
        <taxon>Asteroideae</taxon>
        <taxon>Heliantheae alliance</taxon>
        <taxon>Eupatorieae</taxon>
        <taxon>Mikania</taxon>
    </lineage>
</organism>
<dbReference type="InterPro" id="IPR050431">
    <property type="entry name" value="Adaptor_comp_med_subunit"/>
</dbReference>
<dbReference type="Proteomes" id="UP000326396">
    <property type="component" value="Linkage Group LG3"/>
</dbReference>
<keyword evidence="3" id="KW-1185">Reference proteome</keyword>
<evidence type="ECO:0000313" key="3">
    <source>
        <dbReference type="Proteomes" id="UP000326396"/>
    </source>
</evidence>
<evidence type="ECO:0000259" key="1">
    <source>
        <dbReference type="PROSITE" id="PS51072"/>
    </source>
</evidence>
<dbReference type="AlphaFoldDB" id="A0A5N6N704"/>
<feature type="domain" description="MHD" evidence="1">
    <location>
        <begin position="62"/>
        <end position="242"/>
    </location>
</feature>
<protein>
    <recommendedName>
        <fullName evidence="1">MHD domain-containing protein</fullName>
    </recommendedName>
</protein>
<dbReference type="InterPro" id="IPR028565">
    <property type="entry name" value="MHD"/>
</dbReference>
<dbReference type="InterPro" id="IPR036168">
    <property type="entry name" value="AP2_Mu_C_sf"/>
</dbReference>
<sequence>MDIGYPQNLSPEILKLYITQGGVQSPFSSKRSLHTDSHQSEPILTFLLNLSIWSPLFLSNFWLQGFLDIVESVDLLMSSKGSVLRCDVTGIVLMKCFLLGMPDLKMGLNGKIGLEKQSQFKSRPTKRYRITEGVTLQFRVMPTIKELGWTRIEVNVKFCMQHIVEVFVDEASSSSYIRSGIELISTIAEKKSWTRPPATNSDKVPMFTASGLRVRFLKVLEKSGYIVEWVRYISKPGSYGIRCKQ</sequence>
<dbReference type="Pfam" id="PF00928">
    <property type="entry name" value="Adap_comp_sub"/>
    <property type="match status" value="2"/>
</dbReference>
<evidence type="ECO:0000313" key="2">
    <source>
        <dbReference type="EMBL" id="KAD4385068.1"/>
    </source>
</evidence>
<reference evidence="2 3" key="1">
    <citation type="submission" date="2019-05" db="EMBL/GenBank/DDBJ databases">
        <title>Mikania micrantha, genome provides insights into the molecular mechanism of rapid growth.</title>
        <authorList>
            <person name="Liu B."/>
        </authorList>
    </citation>
    <scope>NUCLEOTIDE SEQUENCE [LARGE SCALE GENOMIC DNA]</scope>
    <source>
        <strain evidence="2">NLD-2019</strain>
        <tissue evidence="2">Leaf</tissue>
    </source>
</reference>
<name>A0A5N6N704_9ASTR</name>
<comment type="caution">
    <text evidence="2">The sequence shown here is derived from an EMBL/GenBank/DDBJ whole genome shotgun (WGS) entry which is preliminary data.</text>
</comment>
<dbReference type="PANTHER" id="PTHR10529">
    <property type="entry name" value="AP COMPLEX SUBUNIT MU"/>
    <property type="match status" value="1"/>
</dbReference>
<dbReference type="EMBL" id="SZYD01000013">
    <property type="protein sequence ID" value="KAD4385068.1"/>
    <property type="molecule type" value="Genomic_DNA"/>
</dbReference>
<dbReference type="PROSITE" id="PS51072">
    <property type="entry name" value="MHD"/>
    <property type="match status" value="1"/>
</dbReference>
<dbReference type="Gene3D" id="2.60.40.1170">
    <property type="entry name" value="Mu homology domain, subdomain B"/>
    <property type="match status" value="1"/>
</dbReference>
<gene>
    <name evidence="2" type="ORF">E3N88_25236</name>
</gene>
<accession>A0A5N6N704</accession>
<proteinExistence type="predicted"/>
<dbReference type="OrthoDB" id="10259133at2759"/>